<comment type="caution">
    <text evidence="2">The sequence shown here is derived from an EMBL/GenBank/DDBJ whole genome shotgun (WGS) entry which is preliminary data.</text>
</comment>
<dbReference type="EMBL" id="MFSQ01000135">
    <property type="protein sequence ID" value="OGI37935.1"/>
    <property type="molecule type" value="Genomic_DNA"/>
</dbReference>
<dbReference type="InterPro" id="IPR009875">
    <property type="entry name" value="PilZ_domain"/>
</dbReference>
<evidence type="ECO:0000313" key="3">
    <source>
        <dbReference type="Proteomes" id="UP000178379"/>
    </source>
</evidence>
<sequence>MEPIKKATEQNKRKIDRQLIQLKAEITEPMIGKVVVFTKDVSDSGAFVVLPRDRCPPVGSSLNIRLYRKTGYEGEDAMYSARVVRVTESGMGLQFFDFDME</sequence>
<proteinExistence type="predicted"/>
<evidence type="ECO:0000313" key="2">
    <source>
        <dbReference type="EMBL" id="OGI37935.1"/>
    </source>
</evidence>
<protein>
    <recommendedName>
        <fullName evidence="1">PilZ domain-containing protein</fullName>
    </recommendedName>
</protein>
<evidence type="ECO:0000259" key="1">
    <source>
        <dbReference type="Pfam" id="PF07238"/>
    </source>
</evidence>
<feature type="domain" description="PilZ" evidence="1">
    <location>
        <begin position="31"/>
        <end position="100"/>
    </location>
</feature>
<reference evidence="2 3" key="1">
    <citation type="journal article" date="2016" name="Nat. Commun.">
        <title>Thousands of microbial genomes shed light on interconnected biogeochemical processes in an aquifer system.</title>
        <authorList>
            <person name="Anantharaman K."/>
            <person name="Brown C.T."/>
            <person name="Hug L.A."/>
            <person name="Sharon I."/>
            <person name="Castelle C.J."/>
            <person name="Probst A.J."/>
            <person name="Thomas B.C."/>
            <person name="Singh A."/>
            <person name="Wilkins M.J."/>
            <person name="Karaoz U."/>
            <person name="Brodie E.L."/>
            <person name="Williams K.H."/>
            <person name="Hubbard S.S."/>
            <person name="Banfield J.F."/>
        </authorList>
    </citation>
    <scope>NUCLEOTIDE SEQUENCE [LARGE SCALE GENOMIC DNA]</scope>
</reference>
<gene>
    <name evidence="2" type="ORF">A2140_01680</name>
</gene>
<dbReference type="Pfam" id="PF07238">
    <property type="entry name" value="PilZ"/>
    <property type="match status" value="1"/>
</dbReference>
<dbReference type="Proteomes" id="UP000178379">
    <property type="component" value="Unassembled WGS sequence"/>
</dbReference>
<accession>A0A1F6SYX4</accession>
<dbReference type="GO" id="GO:0035438">
    <property type="term" value="F:cyclic-di-GMP binding"/>
    <property type="evidence" value="ECO:0007669"/>
    <property type="project" value="InterPro"/>
</dbReference>
<dbReference type="AlphaFoldDB" id="A0A1F6SYX4"/>
<organism evidence="2 3">
    <name type="scientific">Candidatus Muproteobacteria bacterium RBG_16_62_13</name>
    <dbReference type="NCBI Taxonomy" id="1817756"/>
    <lineage>
        <taxon>Bacteria</taxon>
        <taxon>Pseudomonadati</taxon>
        <taxon>Pseudomonadota</taxon>
        <taxon>Candidatus Muproteobacteria</taxon>
    </lineage>
</organism>
<dbReference type="STRING" id="1817756.A2140_01680"/>
<dbReference type="SUPFAM" id="SSF141371">
    <property type="entry name" value="PilZ domain-like"/>
    <property type="match status" value="1"/>
</dbReference>
<name>A0A1F6SYX4_9PROT</name>
<dbReference type="Gene3D" id="2.40.10.220">
    <property type="entry name" value="predicted glycosyltransferase like domains"/>
    <property type="match status" value="1"/>
</dbReference>